<comment type="caution">
    <text evidence="1">The sequence shown here is derived from an EMBL/GenBank/DDBJ whole genome shotgun (WGS) entry which is preliminary data.</text>
</comment>
<reference evidence="1 2" key="1">
    <citation type="submission" date="2024-10" db="EMBL/GenBank/DDBJ databases">
        <title>The Natural Products Discovery Center: Release of the First 8490 Sequenced Strains for Exploring Actinobacteria Biosynthetic Diversity.</title>
        <authorList>
            <person name="Kalkreuter E."/>
            <person name="Kautsar S.A."/>
            <person name="Yang D."/>
            <person name="Bader C.D."/>
            <person name="Teijaro C.N."/>
            <person name="Fluegel L."/>
            <person name="Davis C.M."/>
            <person name="Simpson J.R."/>
            <person name="Lauterbach L."/>
            <person name="Steele A.D."/>
            <person name="Gui C."/>
            <person name="Meng S."/>
            <person name="Li G."/>
            <person name="Viehrig K."/>
            <person name="Ye F."/>
            <person name="Su P."/>
            <person name="Kiefer A.F."/>
            <person name="Nichols A."/>
            <person name="Cepeda A.J."/>
            <person name="Yan W."/>
            <person name="Fan B."/>
            <person name="Jiang Y."/>
            <person name="Adhikari A."/>
            <person name="Zheng C.-J."/>
            <person name="Schuster L."/>
            <person name="Cowan T.M."/>
            <person name="Smanski M.J."/>
            <person name="Chevrette M.G."/>
            <person name="De Carvalho L.P.S."/>
            <person name="Shen B."/>
        </authorList>
    </citation>
    <scope>NUCLEOTIDE SEQUENCE [LARGE SCALE GENOMIC DNA]</scope>
    <source>
        <strain evidence="1 2">NPDC001867</strain>
    </source>
</reference>
<protein>
    <recommendedName>
        <fullName evidence="3">Porin</fullName>
    </recommendedName>
</protein>
<evidence type="ECO:0000313" key="1">
    <source>
        <dbReference type="EMBL" id="MFF4026355.1"/>
    </source>
</evidence>
<dbReference type="Proteomes" id="UP001602089">
    <property type="component" value="Unassembled WGS sequence"/>
</dbReference>
<organism evidence="1 2">
    <name type="scientific">Nocardia elegans</name>
    <dbReference type="NCBI Taxonomy" id="300029"/>
    <lineage>
        <taxon>Bacteria</taxon>
        <taxon>Bacillati</taxon>
        <taxon>Actinomycetota</taxon>
        <taxon>Actinomycetes</taxon>
        <taxon>Mycobacteriales</taxon>
        <taxon>Nocardiaceae</taxon>
        <taxon>Nocardia</taxon>
    </lineage>
</organism>
<gene>
    <name evidence="1" type="ORF">ACFYY5_26250</name>
</gene>
<evidence type="ECO:0000313" key="2">
    <source>
        <dbReference type="Proteomes" id="UP001602089"/>
    </source>
</evidence>
<dbReference type="EMBL" id="JBIATK010000010">
    <property type="protein sequence ID" value="MFF4026355.1"/>
    <property type="molecule type" value="Genomic_DNA"/>
</dbReference>
<evidence type="ECO:0008006" key="3">
    <source>
        <dbReference type="Google" id="ProtNLM"/>
    </source>
</evidence>
<dbReference type="RefSeq" id="WP_387131564.1">
    <property type="nucleotide sequence ID" value="NZ_JBIATK010000010.1"/>
</dbReference>
<name>A0ABW6TJP3_9NOCA</name>
<proteinExistence type="predicted"/>
<keyword evidence="2" id="KW-1185">Reference proteome</keyword>
<sequence length="68" mass="7238">MTGSYSKSASSSFTISDARYVGGRVAADLRLLYNLYGGFQSFQLGGQFAAARDDLDNPIRGSEVPGNL</sequence>
<accession>A0ABW6TJP3</accession>